<evidence type="ECO:0000256" key="5">
    <source>
        <dbReference type="ARBA" id="ARBA00022741"/>
    </source>
</evidence>
<dbReference type="Pfam" id="PF18199">
    <property type="entry name" value="Dynein_C"/>
    <property type="match status" value="1"/>
</dbReference>
<feature type="region of interest" description="Disordered" evidence="12">
    <location>
        <begin position="100"/>
        <end position="131"/>
    </location>
</feature>
<dbReference type="GO" id="GO:0030317">
    <property type="term" value="P:flagellated sperm motility"/>
    <property type="evidence" value="ECO:0007669"/>
    <property type="project" value="TreeGrafter"/>
</dbReference>
<keyword evidence="8 11" id="KW-0175">Coiled coil</keyword>
<dbReference type="GO" id="GO:0036156">
    <property type="term" value="C:inner dynein arm"/>
    <property type="evidence" value="ECO:0007669"/>
    <property type="project" value="TreeGrafter"/>
</dbReference>
<evidence type="ECO:0000256" key="12">
    <source>
        <dbReference type="SAM" id="MobiDB-lite"/>
    </source>
</evidence>
<accession>A0A6J2VPB1</accession>
<feature type="compositionally biased region" description="Basic and acidic residues" evidence="12">
    <location>
        <begin position="2692"/>
        <end position="2713"/>
    </location>
</feature>
<keyword evidence="5" id="KW-0547">Nucleotide-binding</keyword>
<feature type="coiled-coil region" evidence="11">
    <location>
        <begin position="3325"/>
        <end position="3373"/>
    </location>
</feature>
<dbReference type="PANTHER" id="PTHR10676:SF359">
    <property type="entry name" value="DYNEIN HEAVY CHAIN DOMAIN-CONTAINING PROTEIN 1"/>
    <property type="match status" value="1"/>
</dbReference>
<keyword evidence="7" id="KW-0243">Dynein</keyword>
<comment type="subcellular location">
    <subcellularLocation>
        <location evidence="1">Cytoplasm</location>
        <location evidence="1">Cytoskeleton</location>
    </subcellularLocation>
</comment>
<dbReference type="OrthoDB" id="5986589at2759"/>
<dbReference type="InterPro" id="IPR043157">
    <property type="entry name" value="Dynein_AAA1S"/>
</dbReference>
<dbReference type="InterPro" id="IPR035699">
    <property type="entry name" value="AAA_6"/>
</dbReference>
<dbReference type="Pfam" id="PF18198">
    <property type="entry name" value="AAA_lid_11"/>
    <property type="match status" value="1"/>
</dbReference>
<dbReference type="InterPro" id="IPR043160">
    <property type="entry name" value="Dynein_C_barrel"/>
</dbReference>
<dbReference type="Gene3D" id="1.20.140.100">
    <property type="entry name" value="Dynein heavy chain, N-terminal domain 2"/>
    <property type="match status" value="1"/>
</dbReference>
<evidence type="ECO:0000256" key="3">
    <source>
        <dbReference type="ARBA" id="ARBA00022490"/>
    </source>
</evidence>
<dbReference type="Gene3D" id="1.20.58.1120">
    <property type="match status" value="1"/>
</dbReference>
<dbReference type="Gene3D" id="1.10.472.130">
    <property type="match status" value="1"/>
</dbReference>
<dbReference type="InParanoid" id="A0A6J2VPB1"/>
<evidence type="ECO:0000256" key="2">
    <source>
        <dbReference type="ARBA" id="ARBA00008887"/>
    </source>
</evidence>
<reference evidence="15" key="1">
    <citation type="submission" date="2025-08" db="UniProtKB">
        <authorList>
            <consortium name="RefSeq"/>
        </authorList>
    </citation>
    <scope>IDENTIFICATION</scope>
</reference>
<dbReference type="GO" id="GO:0045505">
    <property type="term" value="F:dynein intermediate chain binding"/>
    <property type="evidence" value="ECO:0007669"/>
    <property type="project" value="InterPro"/>
</dbReference>
<keyword evidence="10" id="KW-0206">Cytoskeleton</keyword>
<comment type="similarity">
    <text evidence="2">Belongs to the dynein heavy chain family.</text>
</comment>
<dbReference type="InterPro" id="IPR042219">
    <property type="entry name" value="AAA_lid_11_sf"/>
</dbReference>
<dbReference type="Pfam" id="PF12775">
    <property type="entry name" value="AAA_7"/>
    <property type="match status" value="1"/>
</dbReference>
<dbReference type="Gene3D" id="3.40.50.300">
    <property type="entry name" value="P-loop containing nucleotide triphosphate hydrolases"/>
    <property type="match status" value="6"/>
</dbReference>
<dbReference type="SMART" id="SM00382">
    <property type="entry name" value="AAA"/>
    <property type="match status" value="2"/>
</dbReference>
<dbReference type="InterPro" id="IPR024317">
    <property type="entry name" value="Dynein_heavy_chain_D4_dom"/>
</dbReference>
<dbReference type="Gene3D" id="1.20.920.20">
    <property type="match status" value="1"/>
</dbReference>
<evidence type="ECO:0000256" key="7">
    <source>
        <dbReference type="ARBA" id="ARBA00023017"/>
    </source>
</evidence>
<keyword evidence="14" id="KW-1185">Reference proteome</keyword>
<dbReference type="InterPro" id="IPR041228">
    <property type="entry name" value="Dynein_C"/>
</dbReference>
<feature type="region of interest" description="Disordered" evidence="12">
    <location>
        <begin position="2665"/>
        <end position="2767"/>
    </location>
</feature>
<feature type="compositionally biased region" description="Basic and acidic residues" evidence="12">
    <location>
        <begin position="111"/>
        <end position="121"/>
    </location>
</feature>
<keyword evidence="3" id="KW-0963">Cytoplasm</keyword>
<evidence type="ECO:0000256" key="11">
    <source>
        <dbReference type="SAM" id="Coils"/>
    </source>
</evidence>
<evidence type="ECO:0000256" key="10">
    <source>
        <dbReference type="ARBA" id="ARBA00023212"/>
    </source>
</evidence>
<dbReference type="Gene3D" id="1.20.920.30">
    <property type="match status" value="1"/>
</dbReference>
<dbReference type="InterPro" id="IPR041466">
    <property type="entry name" value="Dynein_AAA5_ext"/>
</dbReference>
<keyword evidence="9" id="KW-0505">Motor protein</keyword>
<feature type="domain" description="AAA+ ATPase" evidence="13">
    <location>
        <begin position="2289"/>
        <end position="2441"/>
    </location>
</feature>
<dbReference type="InterPro" id="IPR042222">
    <property type="entry name" value="Dynein_2_N"/>
</dbReference>
<dbReference type="GO" id="GO:0036126">
    <property type="term" value="C:sperm flagellum"/>
    <property type="evidence" value="ECO:0007669"/>
    <property type="project" value="TreeGrafter"/>
</dbReference>
<evidence type="ECO:0000313" key="14">
    <source>
        <dbReference type="Proteomes" id="UP000504632"/>
    </source>
</evidence>
<evidence type="ECO:0000256" key="9">
    <source>
        <dbReference type="ARBA" id="ARBA00023175"/>
    </source>
</evidence>
<dbReference type="Pfam" id="PF12780">
    <property type="entry name" value="AAA_8"/>
    <property type="match status" value="1"/>
</dbReference>
<evidence type="ECO:0000256" key="6">
    <source>
        <dbReference type="ARBA" id="ARBA00022840"/>
    </source>
</evidence>
<dbReference type="Proteomes" id="UP000504632">
    <property type="component" value="Chromosome 6"/>
</dbReference>
<dbReference type="Gene3D" id="3.10.490.20">
    <property type="match status" value="1"/>
</dbReference>
<dbReference type="Pfam" id="PF17852">
    <property type="entry name" value="Dynein_AAA_lid"/>
    <property type="match status" value="1"/>
</dbReference>
<evidence type="ECO:0000256" key="8">
    <source>
        <dbReference type="ARBA" id="ARBA00023054"/>
    </source>
</evidence>
<dbReference type="RefSeq" id="XP_030633907.1">
    <property type="nucleotide sequence ID" value="XM_030778047.1"/>
</dbReference>
<dbReference type="InterPro" id="IPR024743">
    <property type="entry name" value="Dynein_HC_stalk"/>
</dbReference>
<dbReference type="InterPro" id="IPR027417">
    <property type="entry name" value="P-loop_NTPase"/>
</dbReference>
<evidence type="ECO:0000313" key="15">
    <source>
        <dbReference type="RefSeq" id="XP_030633907.1"/>
    </source>
</evidence>
<dbReference type="InterPro" id="IPR003593">
    <property type="entry name" value="AAA+_ATPase"/>
</dbReference>
<organism evidence="14 15">
    <name type="scientific">Chanos chanos</name>
    <name type="common">Milkfish</name>
    <name type="synonym">Mugil chanos</name>
    <dbReference type="NCBI Taxonomy" id="29144"/>
    <lineage>
        <taxon>Eukaryota</taxon>
        <taxon>Metazoa</taxon>
        <taxon>Chordata</taxon>
        <taxon>Craniata</taxon>
        <taxon>Vertebrata</taxon>
        <taxon>Euteleostomi</taxon>
        <taxon>Actinopterygii</taxon>
        <taxon>Neopterygii</taxon>
        <taxon>Teleostei</taxon>
        <taxon>Ostariophysi</taxon>
        <taxon>Gonorynchiformes</taxon>
        <taxon>Chanidae</taxon>
        <taxon>Chanos</taxon>
    </lineage>
</organism>
<dbReference type="InterPro" id="IPR026983">
    <property type="entry name" value="DHC"/>
</dbReference>
<dbReference type="SUPFAM" id="SSF52540">
    <property type="entry name" value="P-loop containing nucleoside triphosphate hydrolases"/>
    <property type="match status" value="3"/>
</dbReference>
<dbReference type="CTD" id="144132"/>
<feature type="coiled-coil region" evidence="11">
    <location>
        <begin position="360"/>
        <end position="387"/>
    </location>
</feature>
<dbReference type="GO" id="GO:0005524">
    <property type="term" value="F:ATP binding"/>
    <property type="evidence" value="ECO:0007669"/>
    <property type="project" value="UniProtKB-KW"/>
</dbReference>
<dbReference type="Gene3D" id="3.20.180.20">
    <property type="entry name" value="Dynein heavy chain, N-terminal domain 2"/>
    <property type="match status" value="1"/>
</dbReference>
<name>A0A6J2VPB1_CHACN</name>
<dbReference type="PANTHER" id="PTHR10676">
    <property type="entry name" value="DYNEIN HEAVY CHAIN FAMILY PROTEIN"/>
    <property type="match status" value="1"/>
</dbReference>
<feature type="domain" description="AAA+ ATPase" evidence="13">
    <location>
        <begin position="1872"/>
        <end position="2050"/>
    </location>
</feature>
<dbReference type="InterPro" id="IPR041658">
    <property type="entry name" value="AAA_lid_11"/>
</dbReference>
<dbReference type="GeneID" id="115815079"/>
<evidence type="ECO:0000259" key="13">
    <source>
        <dbReference type="SMART" id="SM00382"/>
    </source>
</evidence>
<dbReference type="Pfam" id="PF12774">
    <property type="entry name" value="AAA_6"/>
    <property type="match status" value="2"/>
</dbReference>
<dbReference type="GO" id="GO:0008569">
    <property type="term" value="F:minus-end-directed microtubule motor activity"/>
    <property type="evidence" value="ECO:0007669"/>
    <property type="project" value="TreeGrafter"/>
</dbReference>
<dbReference type="InterPro" id="IPR013602">
    <property type="entry name" value="Dynein_heavy_linker"/>
</dbReference>
<sequence length="4636" mass="520903">MSTTKKNANLRVHTRETLNGNTPAGCGNKKDNVSLPTLPSRGLQSGVLSPHLARLSVVELPRLVAAVGTEISIGDSIAIEGPCLMASVLGADIPIKATDSPQMDIVTDDAPSERPKEQHEKTKTRKESKHKSEPLTGFEVVEIFAKKRHLGELEFYYLKVVEDVPYRPYDLRVVPRSKAGLDHYIFSPASVTHVQGGCSAEIVTLARWHQEAILWRALRDIPFFRDYLLRKSLKRWYRNLRLGNLQRISDTLQAQLLMSVPHFREALFHIAGLIEELKKVCWLPRDVSKTYTLLDFQTVLKRKNQEAQGILEKFLQCCTLTLNMVKEESYGAYQELQLRIERSKISPHNQPMHLQHSQPMHLQRVQLRELQRELGQAERVIQRLGNMAALVNHMIVQCILSIFQQEVNFFVKDVLKGGHPEQVSLFQAELVFGTDGQLTLFPPIHLFQEVLLGAVASVADSVLQVFDSCKNSPDFKDYMSASASFIRDIQALTTSTTAELKDGELTAVASLPSKKKACVMPISTSVLPMINPLSVQGEKLRGHYYPLSRGQLERQLSLNAWAHEAQWVESTVLQGATEVRQLCEGHSWLVDIHVFTSEWSHASLEDMRGWSSFKYEEHIKRVRSCTDKVHTVPSFFTTSNKLFTIHCSHIQERIGFLLKSIDEDVLKMLSEELQLRSDALVSELKRAVKGLMSEPNNFNDFTNYASMVLDLWDQFTALLKRAVETVSHSLPSVVNNLDSAFSSLAKELEGLVSTATTGPYVDPSQNAAQLLNNLSSTCRQMYRIASQLNELSKTSKNLRGHPLDLTFVVEAKRSIEARKDLWELRRVSTAQIQEWRLLLFSKFPVASAQDKVNEWLQKATSLTRTIPSRDAVLEETAQTLEEVKQQLSVLAKLSSPTLKRKHWINIFKGIGLLYSPAWNLTVADLMSKNVWKHNGIISKICQDSKAETDMEQVFQKLQRFWEVASFRLAKFIITVWPKESLELGEEHQKKPGNPYLSAQNSAKQYSYDSGTFTIIGLEAVLAQTEDSIMTLSNMLLSPHVADFREEVEHWIQLLQELEELLDFCERYQQKWVFLSKMFYEITDCTQKEELLEMFSPVDKIFREIIQITLHDPHVLNIVQVKKTTEANSQFQGQRLRILFIEGLTTMEGISNQLLCLLDLPREQFKRLYFLSNDEVIKLLSLQPTPSSILPFVRKCFKGVRWLEVDQNSDKLHENDRADITNELGLSSNQLRVKGVYGTLGEHVPLLFPLEPNLSPLLWLGLLEQQLQKATKQLMSECVVARQCCDTLECDQENDKGAENLSPRAPHFSSFSVLINKEGVISKENEPPTLLDLISEFPLQCILVVEEVLWYTYVQKALLNRAHVKYTKAQNAAKIQNLCKAIRDLSTDSGHRAVASSRLVTSLRSLVLLVMKHAQQFVEISEVHGDLSSSFEWQKLMKYHLSLVNNSSHSGCSLSQEDHCKEQLICVDVFGAQLPYGYEYIGPENWMMVSTPSTERAVLGILLALTSYRSGFISGLRMSGKSKTAVHLGQALGRQVVTLTCCRNTSFSVVQQMLLGALQTGAWLVLDSVDSLSHGMLSLLGQDLSDIHQTLSVFQGNIQQKEIDDKPSSKSKDWDFITKDYKILDEDECPMLFAGKKIMAKLNYGCVMISSDGYSAEVPENLRVATRPVSLTQHDCRIVAEVMLLSHGFSEATTISQCLVSLFSLAKDLLCLLDSATDAQISWLVLLRNVITTSKLYLHSNNEERRESLSDTVLKSSEKEAGEVRSRQPRQFKCPNKSAAVVNAVLEEQAVIKGIMSVLLPAIFDQRRASEFCRILEEIFPAARSFPAVQQFIEEYEQNILKDAITEELQKTGFYCDTSLLHNTLNLYQALKLSRAVVLIGPAGSGKTTCYRALAGALRKLAASAAEAESEDALTTENDSSKRFSHFSWSSVETVVLFPNALSYEEFFGSYNEQQGSWWDGALTKVLRDSELYDFSVNSPAKIKKSILHGQKVKWLVLDGDPLSQPGWLDILCTFSILEEPFLCLSSGEKIFPSCEEFKILAEVTDLGNATPSAVTCCNLVYISGKDMWKAVWKAEKDSLYRELTLDQSTLKMWSYLADDLFSSTLTFLRQQTLASVMFYDEYEVNISSSRVTYGLQEIMSFVRIFRALLEQFGKAKGLKATLRPTEKRDETPDGSKQSCTDPIISSTQQELQNRNLFVLAYIWGFGGQLHPRHWPQFDHFAREALYKSRYKVEVPPEGTVFEYFFDFSDDQHFTANAISNTRNECPSLSYRSMPQYEKCACVLDLLLDAHQPALLVGESGSGKTTLCQSLLTQERPHIRLPASPLLQSADLRNILEKMGSQKTRMATTGTSIKQPGLLLFVDDLHEAPLDVCGKTCMALETLRQCISRGGVLTSNGCHFKLFSSGAISYLGTCSTSGVGSNNWLSPRLTRLFTILVLPVVTKDVLFSMHSARLYQWLREFPSLSRVADMAKCIITATLDLYHAVCEQFPRDSRRPHFVFSLHDIEKVFQGMYLWGPRMPFQRKVSVCPQTALSSSSLPFFSLATFGPAANVLNIARLWLHECLRTFGDRLSLDQERHNLVLILSQVCDNSFSSWVLPVLKTSGVNTPSPVRLSPVTTTGSVKVIQQQPPSQMHKDKNESILPTETLVRSPLPKEVGNLMGLVEETEFSEEQSSSEPNFHYSGNCVDSSSEASEEKSRNNGKNTKDDPNTDESHSVPLDNIATHAPGNFQPSPPKEAKTSKNPHLKRIQKLQWPPTETHTSEKTGGASPVELPLHLLQDMAYAIHNVIFCPELCEPLHSRAQQCSFKRNAVYQERDLDILVHQLALTVKRKEKEEEKELDNKDHNTTSCAVHKQRVKQLVHVLRALLIPGGHGVLFAAARNTGRKTTVRLAACLTRYKLFEVHPRNESKLWEMLKEAGSQVGVRGSSVVFLIHEETSQDIKDKLLFVMANGTFPGLYSDEELKNLALKINAVLKSHNRPSNDQALEKYFRDIKRNMHVFLLLPLIQDTSKRQPGEATLVANITKALSLSCYVEVYQPWNTETLTEIATCSLKKNLDDDLVASISHAMAGIHQSATEYATVFLNMQPFSPQTHEELMAHFFHLCSHLSEQGRDQANKIATVLARVKAMTDKVDQYSQEVLKLASKVAETEKCLEQVQSAVDAGRLSCECSRQHCLLEENRLAHLKEQSYLTQQHMQEASPLYQAAVKALQSLSQSDLDEVRRYRNPPARVVMVMDTLCRMFNRPPNWESSKQLLGQANFFQELEFYDVTQISDELFQKLGKIVEEPNFQPATVRGVSRACESLCRWVQAIYQYACVQRRMAPQRAQRSQLDELMAESRARLREARLQEEAAGEQLRNLEKQRQFISKELESLSALLHKAKTKEGYAVAAIQQLGCHIAKWKEAQRETEVNNQTISGDALILAAAITYLGPFRPDIRLELLGKWRKLCLTGGIDKRPRDPRSSLLSSPEPTPAECPLFVPIPMCEEPQVALARVVGLDERVAEGVPPWLILKLLLWGCRVPWATRWPLLSEIQQYEELSSRTPLLTGKDTSIHKEGEYGLLVCADDPELLDKLNQGAEKGLKVLVTHVERATPSDEFLELLVQPAGSCSPGRKHPIKVAHPDFCLSLSTPLPVQILQSEIHPSILAAVQLIDLSLSPTEVKDIILMELMQSECLALWKHHCQVRRNINTLQVKLNQAEVSLMEYILNSSTPLHEDPEFLPHVSAYESTSQMVESEILELSHELDQNTSLLNDYYSVAGLATALCQALQEVARLSPFYFFPLRNFLLVLQGALALKERSCETNSSKLVTDIVTAEITHRIVSHFLAQYQPCLFQSHAALLRLLVSLTFFAHTEVCSEVEHVTFLRGFTGMESPQDVKNSISPCLQSLPQLPSWIPPHARTDVHLLERITPFKGLVSSFMTSSKQWQEYFHFPSSTVVGSVPCQTHSHLSTLQRALLWKTLFPEWLSAVAEDLAACQQGHPIQSAVAGIPYPGSPEAISQLLHKNEGPVIVALPDSSKEGWESVHPFHWIEQVARYQADKEKIRVMVISFGAECQREAVLSALDTAVQNGCWLVLNNCHILDHWDDEVVHQLSQVISGTSEGPQANQEAEDGLVPIRGCTRRQVHPHFRLWFITKEHKPFSVPAVVRLHALRLVCSSPRDLREELCSAIRLVVSSAISADSPRPTVSSLEPLLRCGILHSVLMQRQAFKHLGQGNVYRWTQEDLITLLEVQAHVTKHCSDPAGALHYVAARLVYGGHVSDCADLEAVEAVSTACLRPEPELWGSGPHTLPEIINTFGPYDLDTVLSSLEHHVHALPSSSDTVVLGFSPGLSIEMVKLQSRTLNGLLDQSENTQSTGRVYDNVPHPPLVPLDTRGVKKRLQALKGRLESGEDKRGKEMGSVPSGPLHNFLQTEWNGLKEMVASFLVDLAKPPRYDNAIRSPDFIVSTLSQLETQVDLLTAYLWERKSSDQPAVYCLSAFLNPRGFLAAVRREAAQTKQRDIGQVYLHFQVLGAAVSPACLPASGVYICGLDVQGALWNTRLEALQDTLSPQPCPLPLVWVRGRVRNSDIATSPDSSTSTASLPVYHCPLYLDTQLGNVERCLSEEHIVTRVPLVTKLDPVLCTLRRVRLVSSLRDSSYMAKI</sequence>
<dbReference type="Gene3D" id="1.10.287.2620">
    <property type="match status" value="1"/>
</dbReference>
<gene>
    <name evidence="15" type="primary">dnhd1</name>
</gene>
<dbReference type="GO" id="GO:0005874">
    <property type="term" value="C:microtubule"/>
    <property type="evidence" value="ECO:0007669"/>
    <property type="project" value="UniProtKB-KW"/>
</dbReference>
<evidence type="ECO:0000256" key="1">
    <source>
        <dbReference type="ARBA" id="ARBA00004245"/>
    </source>
</evidence>
<dbReference type="Gene3D" id="1.10.8.710">
    <property type="match status" value="1"/>
</dbReference>
<dbReference type="GO" id="GO:0051959">
    <property type="term" value="F:dynein light intermediate chain binding"/>
    <property type="evidence" value="ECO:0007669"/>
    <property type="project" value="InterPro"/>
</dbReference>
<dbReference type="Gene3D" id="1.10.8.720">
    <property type="entry name" value="Region D6 of dynein motor"/>
    <property type="match status" value="1"/>
</dbReference>
<keyword evidence="4" id="KW-0493">Microtubule</keyword>
<keyword evidence="6" id="KW-0067">ATP-binding</keyword>
<dbReference type="Pfam" id="PF08393">
    <property type="entry name" value="DHC_N2"/>
    <property type="match status" value="1"/>
</dbReference>
<dbReference type="Pfam" id="PF12777">
    <property type="entry name" value="MT"/>
    <property type="match status" value="1"/>
</dbReference>
<dbReference type="InterPro" id="IPR042228">
    <property type="entry name" value="Dynein_linker_3"/>
</dbReference>
<evidence type="ECO:0000256" key="4">
    <source>
        <dbReference type="ARBA" id="ARBA00022701"/>
    </source>
</evidence>
<proteinExistence type="inferred from homology"/>
<protein>
    <submittedName>
        <fullName evidence="15">Dynein heavy chain domain-containing protein 1</fullName>
    </submittedName>
</protein>
<dbReference type="FunFam" id="1.20.140.100:FF:000008">
    <property type="entry name" value="Dynein heavy chain domain 1"/>
    <property type="match status" value="1"/>
</dbReference>